<dbReference type="EMBL" id="CAJOBI010024953">
    <property type="protein sequence ID" value="CAF4239273.1"/>
    <property type="molecule type" value="Genomic_DNA"/>
</dbReference>
<proteinExistence type="predicted"/>
<dbReference type="InterPro" id="IPR011990">
    <property type="entry name" value="TPR-like_helical_dom_sf"/>
</dbReference>
<dbReference type="GO" id="GO:0031416">
    <property type="term" value="C:NatB complex"/>
    <property type="evidence" value="ECO:0007669"/>
    <property type="project" value="TreeGrafter"/>
</dbReference>
<feature type="non-terminal residue" evidence="3">
    <location>
        <position position="112"/>
    </location>
</feature>
<dbReference type="Proteomes" id="UP000681720">
    <property type="component" value="Unassembled WGS sequence"/>
</dbReference>
<evidence type="ECO:0000313" key="2">
    <source>
        <dbReference type="EMBL" id="CAF4258642.1"/>
    </source>
</evidence>
<evidence type="ECO:0000313" key="1">
    <source>
        <dbReference type="EMBL" id="CAF4239273.1"/>
    </source>
</evidence>
<name>A0A8S3HGC2_9BILA</name>
<dbReference type="Proteomes" id="UP000676336">
    <property type="component" value="Unassembled WGS sequence"/>
</dbReference>
<dbReference type="EMBL" id="CAJOBJ010028424">
    <property type="protein sequence ID" value="CAF4258642.1"/>
    <property type="molecule type" value="Genomic_DNA"/>
</dbReference>
<evidence type="ECO:0000313" key="4">
    <source>
        <dbReference type="Proteomes" id="UP000681967"/>
    </source>
</evidence>
<gene>
    <name evidence="3" type="ORF">BYL167_LOCUS79032</name>
    <name evidence="2" type="ORF">GIL414_LOCUS24016</name>
    <name evidence="1" type="ORF">SMN809_LOCUS23497</name>
</gene>
<evidence type="ECO:0008006" key="5">
    <source>
        <dbReference type="Google" id="ProtNLM"/>
    </source>
</evidence>
<evidence type="ECO:0000313" key="3">
    <source>
        <dbReference type="EMBL" id="CAF5181503.1"/>
    </source>
</evidence>
<reference evidence="3" key="1">
    <citation type="submission" date="2021-02" db="EMBL/GenBank/DDBJ databases">
        <authorList>
            <person name="Nowell W R."/>
        </authorList>
    </citation>
    <scope>NUCLEOTIDE SEQUENCE</scope>
</reference>
<dbReference type="AlphaFoldDB" id="A0A8S3HGC2"/>
<dbReference type="Proteomes" id="UP000681967">
    <property type="component" value="Unassembled WGS sequence"/>
</dbReference>
<dbReference type="PANTHER" id="PTHR22767">
    <property type="entry name" value="N-TERMINAL ACETYLTRANSFERASE-RELATED"/>
    <property type="match status" value="1"/>
</dbReference>
<accession>A0A8S3HGC2</accession>
<feature type="non-terminal residue" evidence="3">
    <location>
        <position position="1"/>
    </location>
</feature>
<dbReference type="Gene3D" id="1.25.40.1040">
    <property type="match status" value="1"/>
</dbReference>
<protein>
    <recommendedName>
        <fullName evidence="5">N-terminal acetyltransferase B complex subunit NAA25 homolog</fullName>
    </recommendedName>
</protein>
<comment type="caution">
    <text evidence="3">The sequence shown here is derived from an EMBL/GenBank/DDBJ whole genome shotgun (WGS) entry which is preliminary data.</text>
</comment>
<dbReference type="EMBL" id="CAJOBH010291342">
    <property type="protein sequence ID" value="CAF5181503.1"/>
    <property type="molecule type" value="Genomic_DNA"/>
</dbReference>
<dbReference type="SUPFAM" id="SSF48452">
    <property type="entry name" value="TPR-like"/>
    <property type="match status" value="1"/>
</dbReference>
<sequence length="112" mass="13267">GDPSNIDENALTFFSQYYKDLRQYDKVVWLYEAATKRDPTSEECLCSLFMAYVRVKDYKNQVLTAQKLYKLTRKSPYYNWAVISVLLQIDENSNQLKQTLYIPMATKMLEKE</sequence>
<dbReference type="PANTHER" id="PTHR22767:SF3">
    <property type="entry name" value="N-ALPHA-ACETYLTRANSFERASE 25, NATB AUXILIARY SUBUNIT"/>
    <property type="match status" value="1"/>
</dbReference>
<organism evidence="3 4">
    <name type="scientific">Rotaria magnacalcarata</name>
    <dbReference type="NCBI Taxonomy" id="392030"/>
    <lineage>
        <taxon>Eukaryota</taxon>
        <taxon>Metazoa</taxon>
        <taxon>Spiralia</taxon>
        <taxon>Gnathifera</taxon>
        <taxon>Rotifera</taxon>
        <taxon>Eurotatoria</taxon>
        <taxon>Bdelloidea</taxon>
        <taxon>Philodinida</taxon>
        <taxon>Philodinidae</taxon>
        <taxon>Rotaria</taxon>
    </lineage>
</organism>